<dbReference type="Gene3D" id="3.10.180.10">
    <property type="entry name" value="2,3-Dihydroxybiphenyl 1,2-Dioxygenase, domain 1"/>
    <property type="match status" value="2"/>
</dbReference>
<dbReference type="RefSeq" id="WP_098754018.1">
    <property type="nucleotide sequence ID" value="NZ_WHPN01000109.1"/>
</dbReference>
<gene>
    <name evidence="2" type="ORF">GCU69_05075</name>
</gene>
<accession>A0ABQ7FP83</accession>
<dbReference type="InterPro" id="IPR052164">
    <property type="entry name" value="Anthracycline_SecMetBiosynth"/>
</dbReference>
<name>A0ABQ7FP83_9ACTN</name>
<keyword evidence="3" id="KW-1185">Reference proteome</keyword>
<dbReference type="SUPFAM" id="SSF54593">
    <property type="entry name" value="Glyoxalase/Bleomycin resistance protein/Dihydroxybiphenyl dioxygenase"/>
    <property type="match status" value="2"/>
</dbReference>
<proteinExistence type="predicted"/>
<dbReference type="InterPro" id="IPR029068">
    <property type="entry name" value="Glyas_Bleomycin-R_OHBP_Dase"/>
</dbReference>
<organism evidence="2 3">
    <name type="scientific">Streptomyces lycii</name>
    <dbReference type="NCBI Taxonomy" id="2654337"/>
    <lineage>
        <taxon>Bacteria</taxon>
        <taxon>Bacillati</taxon>
        <taxon>Actinomycetota</taxon>
        <taxon>Actinomycetes</taxon>
        <taxon>Kitasatosporales</taxon>
        <taxon>Streptomycetaceae</taxon>
        <taxon>Streptomyces</taxon>
    </lineage>
</organism>
<reference evidence="2 3" key="1">
    <citation type="submission" date="2019-10" db="EMBL/GenBank/DDBJ databases">
        <title>Streptomyces tenebrisbrunneis sp.nov., an endogenous actinomycete isolated from of Lycium ruthenicum.</title>
        <authorList>
            <person name="Ma L."/>
        </authorList>
    </citation>
    <scope>NUCLEOTIDE SEQUENCE [LARGE SCALE GENOMIC DNA]</scope>
    <source>
        <strain evidence="2 3">TRM 66187</strain>
    </source>
</reference>
<dbReference type="EMBL" id="WHPN01000109">
    <property type="protein sequence ID" value="KAF4410204.1"/>
    <property type="molecule type" value="Genomic_DNA"/>
</dbReference>
<feature type="domain" description="VOC" evidence="1">
    <location>
        <begin position="12"/>
        <end position="126"/>
    </location>
</feature>
<evidence type="ECO:0000259" key="1">
    <source>
        <dbReference type="PROSITE" id="PS51819"/>
    </source>
</evidence>
<dbReference type="Proteomes" id="UP000621266">
    <property type="component" value="Unassembled WGS sequence"/>
</dbReference>
<evidence type="ECO:0000313" key="3">
    <source>
        <dbReference type="Proteomes" id="UP000621266"/>
    </source>
</evidence>
<evidence type="ECO:0000313" key="2">
    <source>
        <dbReference type="EMBL" id="KAF4410204.1"/>
    </source>
</evidence>
<protein>
    <submittedName>
        <fullName evidence="2">VOC family protein</fullName>
    </submittedName>
</protein>
<comment type="caution">
    <text evidence="2">The sequence shown here is derived from an EMBL/GenBank/DDBJ whole genome shotgun (WGS) entry which is preliminary data.</text>
</comment>
<dbReference type="PANTHER" id="PTHR33993:SF10">
    <property type="entry name" value="CONSERVED PROTEIN"/>
    <property type="match status" value="1"/>
</dbReference>
<dbReference type="CDD" id="cd07247">
    <property type="entry name" value="SgaA_N_like"/>
    <property type="match status" value="2"/>
</dbReference>
<dbReference type="PANTHER" id="PTHR33993">
    <property type="entry name" value="GLYOXALASE-RELATED"/>
    <property type="match status" value="1"/>
</dbReference>
<sequence>MTEPVTRRTPGTPCWVSLMAHSLAATEEFYGALFGWTFAPGPRQLGPYVRAQLGGREVAGMGVLPPGRHLPGSWTTYLASDDADATAEQIRACGGTVAVGPLSAGDAGRLVIASDPYGAVFGVWQGHGLTGAMAAGEPGTQAWNELLTPDVTVVKFYATVFGYETEDAGPELVTLHLEGRPVAAVRMSDEDRAPRWMTYFETDDPDAAARRVTELGGRVLRASGDDPSGRGAATVTDPEGAVFSLLRSAR</sequence>
<dbReference type="PROSITE" id="PS51819">
    <property type="entry name" value="VOC"/>
    <property type="match status" value="1"/>
</dbReference>
<dbReference type="InterPro" id="IPR041581">
    <property type="entry name" value="Glyoxalase_6"/>
</dbReference>
<dbReference type="Pfam" id="PF18029">
    <property type="entry name" value="Glyoxalase_6"/>
    <property type="match status" value="1"/>
</dbReference>
<dbReference type="InterPro" id="IPR037523">
    <property type="entry name" value="VOC_core"/>
</dbReference>